<dbReference type="EMBL" id="CP071090">
    <property type="protein sequence ID" value="QSQ22359.1"/>
    <property type="molecule type" value="Genomic_DNA"/>
</dbReference>
<evidence type="ECO:0000313" key="3">
    <source>
        <dbReference type="EMBL" id="QSQ22359.1"/>
    </source>
</evidence>
<protein>
    <submittedName>
        <fullName evidence="3">NAD(P)-binding protein</fullName>
    </submittedName>
</protein>
<evidence type="ECO:0000256" key="1">
    <source>
        <dbReference type="ARBA" id="ARBA00005995"/>
    </source>
</evidence>
<dbReference type="RefSeq" id="WP_206723936.1">
    <property type="nucleotide sequence ID" value="NZ_CP071090.1"/>
</dbReference>
<dbReference type="InterPro" id="IPR002937">
    <property type="entry name" value="Amino_oxidase"/>
</dbReference>
<proteinExistence type="inferred from homology"/>
<feature type="domain" description="Amine oxidase" evidence="2">
    <location>
        <begin position="632"/>
        <end position="700"/>
    </location>
</feature>
<reference evidence="3 4" key="1">
    <citation type="submission" date="2021-02" db="EMBL/GenBank/DDBJ databases">
        <title>De Novo genome assembly of isolated myxobacteria.</title>
        <authorList>
            <person name="Stevens D.C."/>
        </authorList>
    </citation>
    <scope>NUCLEOTIDE SEQUENCE [LARGE SCALE GENOMIC DNA]</scope>
    <source>
        <strain evidence="4">SCPEA02</strain>
    </source>
</reference>
<gene>
    <name evidence="3" type="ORF">JY651_45785</name>
</gene>
<dbReference type="InterPro" id="IPR050703">
    <property type="entry name" value="Flavin_MAO"/>
</dbReference>
<dbReference type="Gene3D" id="3.50.50.60">
    <property type="entry name" value="FAD/NAD(P)-binding domain"/>
    <property type="match status" value="1"/>
</dbReference>
<evidence type="ECO:0000259" key="2">
    <source>
        <dbReference type="Pfam" id="PF01593"/>
    </source>
</evidence>
<accession>A0ABX7NVH9</accession>
<sequence>MTRGRPIEVAIIGGGCAGVTAAFELTRPEHEGRYHVTVYQLGWRLGGKGASGRGPADRIQEHGLHLWMGFYENAFQLMRECYAELKRDPATCPIADWRDAFTPDPFNGVADFSPSGRWLPWKVHLPPFEGLPGEPGVTLPRWTVGEYLARTLELLRTLLSAIQEPGARPATSGTEAPASAPGVGSPEALLESMARLLKLGGFATLAAVVEALNLLEVALGTLRRYPMELLLRFHDAVASALRGLLEQRVAADDELRRLWEIADLVLAVVRGALRFRLVTDPRGFDAIDDYDCREWLRLNGASERSINSAFIRALYDLAFAYEDGDARRPRIAAGQALRGALRAFFTYRGAFFWKMRSGMGDIVFAPFYEVLKRRGASFAFFHRLESVRLSAGPRAHVEALEFDVQADVAGGGEYQPLVDVRGLPCWPAAPDWSQLVDGERLQREEWKFESAWDTRKAGTRVLRVGQDFDLAVLAVGGGAVRHVCGELVEKDPRWRAMVERVKTVPTQAFQVWLGAGMRELGWHDGPINLSGFVKPFDTWADMTHLASEESWRRPPRAIAYFCSVLPDVPEAERQRPAFPDEQHERVRRNAVRFLQRDLFHLWPRCQDAVGGFRWELLMDPAAPTEAPRQGEARFDSQYWTANVSPTERYTLSLPGSLRFRISPLDNTYDNLTVAGDWTDSGFNEGCVEAAVMSGRLAAHALSGVPRLEEIVGFDHP</sequence>
<evidence type="ECO:0000313" key="4">
    <source>
        <dbReference type="Proteomes" id="UP000662747"/>
    </source>
</evidence>
<dbReference type="InterPro" id="IPR036188">
    <property type="entry name" value="FAD/NAD-bd_sf"/>
</dbReference>
<name>A0ABX7NVH9_9BACT</name>
<dbReference type="SUPFAM" id="SSF51905">
    <property type="entry name" value="FAD/NAD(P)-binding domain"/>
    <property type="match status" value="1"/>
</dbReference>
<dbReference type="Pfam" id="PF01593">
    <property type="entry name" value="Amino_oxidase"/>
    <property type="match status" value="1"/>
</dbReference>
<organism evidence="3 4">
    <name type="scientific">Pyxidicoccus parkwayensis</name>
    <dbReference type="NCBI Taxonomy" id="2813578"/>
    <lineage>
        <taxon>Bacteria</taxon>
        <taxon>Pseudomonadati</taxon>
        <taxon>Myxococcota</taxon>
        <taxon>Myxococcia</taxon>
        <taxon>Myxococcales</taxon>
        <taxon>Cystobacterineae</taxon>
        <taxon>Myxococcaceae</taxon>
        <taxon>Pyxidicoccus</taxon>
    </lineage>
</organism>
<keyword evidence="4" id="KW-1185">Reference proteome</keyword>
<dbReference type="Pfam" id="PF13450">
    <property type="entry name" value="NAD_binding_8"/>
    <property type="match status" value="1"/>
</dbReference>
<dbReference type="PANTHER" id="PTHR43563:SF1">
    <property type="entry name" value="AMINE OXIDASE [FLAVIN-CONTAINING] B"/>
    <property type="match status" value="1"/>
</dbReference>
<comment type="similarity">
    <text evidence="1">Belongs to the flavin monoamine oxidase family.</text>
</comment>
<dbReference type="PANTHER" id="PTHR43563">
    <property type="entry name" value="AMINE OXIDASE"/>
    <property type="match status" value="1"/>
</dbReference>
<dbReference type="Proteomes" id="UP000662747">
    <property type="component" value="Chromosome"/>
</dbReference>